<name>A0A2G5TG30_9PELO</name>
<dbReference type="EMBL" id="PDUG01000005">
    <property type="protein sequence ID" value="PIC26228.1"/>
    <property type="molecule type" value="Genomic_DNA"/>
</dbReference>
<gene>
    <name evidence="1" type="primary">Cnig_chr_V.g18862</name>
    <name evidence="1" type="ORF">B9Z55_018862</name>
</gene>
<sequence length="140" mass="16065">MKQRIDCLNRIKDLEVQLSQPPETGEVPVPDEKKRAFLKLMETVHRIVDSLQNINTLSFLTQLDGILRGRVLRTICQELQNVIDSGDSESVKKYGELSQAVLQQVDGFICMLDWELKQDQEADRQILPNQPDDVNNDNVF</sequence>
<dbReference type="OrthoDB" id="5864840at2759"/>
<dbReference type="Proteomes" id="UP000230233">
    <property type="component" value="Chromosome V"/>
</dbReference>
<proteinExistence type="predicted"/>
<accession>A0A2G5TG30</accession>
<dbReference type="STRING" id="1611254.A0A2G5TG30"/>
<comment type="caution">
    <text evidence="1">The sequence shown here is derived from an EMBL/GenBank/DDBJ whole genome shotgun (WGS) entry which is preliminary data.</text>
</comment>
<dbReference type="AlphaFoldDB" id="A0A2G5TG30"/>
<reference evidence="2" key="1">
    <citation type="submission" date="2017-10" db="EMBL/GenBank/DDBJ databases">
        <title>Rapid genome shrinkage in a self-fertile nematode reveals novel sperm competition proteins.</title>
        <authorList>
            <person name="Yin D."/>
            <person name="Schwarz E.M."/>
            <person name="Thomas C.G."/>
            <person name="Felde R.L."/>
            <person name="Korf I.F."/>
            <person name="Cutter A.D."/>
            <person name="Schartner C.M."/>
            <person name="Ralston E.J."/>
            <person name="Meyer B.J."/>
            <person name="Haag E.S."/>
        </authorList>
    </citation>
    <scope>NUCLEOTIDE SEQUENCE [LARGE SCALE GENOMIC DNA]</scope>
    <source>
        <strain evidence="2">JU1422</strain>
    </source>
</reference>
<keyword evidence="2" id="KW-1185">Reference proteome</keyword>
<evidence type="ECO:0000313" key="2">
    <source>
        <dbReference type="Proteomes" id="UP000230233"/>
    </source>
</evidence>
<evidence type="ECO:0000313" key="1">
    <source>
        <dbReference type="EMBL" id="PIC26228.1"/>
    </source>
</evidence>
<protein>
    <submittedName>
        <fullName evidence="1">Uncharacterized protein</fullName>
    </submittedName>
</protein>
<organism evidence="1 2">
    <name type="scientific">Caenorhabditis nigoni</name>
    <dbReference type="NCBI Taxonomy" id="1611254"/>
    <lineage>
        <taxon>Eukaryota</taxon>
        <taxon>Metazoa</taxon>
        <taxon>Ecdysozoa</taxon>
        <taxon>Nematoda</taxon>
        <taxon>Chromadorea</taxon>
        <taxon>Rhabditida</taxon>
        <taxon>Rhabditina</taxon>
        <taxon>Rhabditomorpha</taxon>
        <taxon>Rhabditoidea</taxon>
        <taxon>Rhabditidae</taxon>
        <taxon>Peloderinae</taxon>
        <taxon>Caenorhabditis</taxon>
    </lineage>
</organism>